<dbReference type="SUPFAM" id="SSF54427">
    <property type="entry name" value="NTF2-like"/>
    <property type="match status" value="1"/>
</dbReference>
<dbReference type="PANTHER" id="PTHR10693">
    <property type="entry name" value="RAS GTPASE-ACTIVATING PROTEIN-BINDING PROTEIN"/>
    <property type="match status" value="1"/>
</dbReference>
<dbReference type="AlphaFoldDB" id="A0A061QQW9"/>
<dbReference type="EMBL" id="GBEZ01026367">
    <property type="protein sequence ID" value="JAC60839.1"/>
    <property type="molecule type" value="Transcribed_RNA"/>
</dbReference>
<dbReference type="SUPFAM" id="SSF54928">
    <property type="entry name" value="RNA-binding domain, RBD"/>
    <property type="match status" value="1"/>
</dbReference>
<dbReference type="InterPro" id="IPR000504">
    <property type="entry name" value="RRM_dom"/>
</dbReference>
<feature type="compositionally biased region" description="Basic and acidic residues" evidence="3">
    <location>
        <begin position="450"/>
        <end position="478"/>
    </location>
</feature>
<dbReference type="InterPro" id="IPR012677">
    <property type="entry name" value="Nucleotide-bd_a/b_plait_sf"/>
</dbReference>
<evidence type="ECO:0000259" key="4">
    <source>
        <dbReference type="PROSITE" id="PS50102"/>
    </source>
</evidence>
<evidence type="ECO:0000259" key="5">
    <source>
        <dbReference type="PROSITE" id="PS50177"/>
    </source>
</evidence>
<dbReference type="InterPro" id="IPR018222">
    <property type="entry name" value="Nuclear_transport_factor_2_euk"/>
</dbReference>
<name>A0A061QQW9_9CHLO</name>
<dbReference type="Gene3D" id="3.10.450.50">
    <property type="match status" value="1"/>
</dbReference>
<evidence type="ECO:0000256" key="3">
    <source>
        <dbReference type="SAM" id="MobiDB-lite"/>
    </source>
</evidence>
<feature type="compositionally biased region" description="Acidic residues" evidence="3">
    <location>
        <begin position="268"/>
        <end position="278"/>
    </location>
</feature>
<feature type="compositionally biased region" description="Low complexity" evidence="3">
    <location>
        <begin position="1"/>
        <end position="12"/>
    </location>
</feature>
<organism evidence="6">
    <name type="scientific">Tetraselmis sp. GSL018</name>
    <dbReference type="NCBI Taxonomy" id="582737"/>
    <lineage>
        <taxon>Eukaryota</taxon>
        <taxon>Viridiplantae</taxon>
        <taxon>Chlorophyta</taxon>
        <taxon>core chlorophytes</taxon>
        <taxon>Chlorodendrophyceae</taxon>
        <taxon>Chlorodendrales</taxon>
        <taxon>Chlorodendraceae</taxon>
        <taxon>Tetraselmis</taxon>
    </lineage>
</organism>
<dbReference type="CDD" id="cd00780">
    <property type="entry name" value="NTF2"/>
    <property type="match status" value="1"/>
</dbReference>
<accession>A0A061QQW9</accession>
<protein>
    <submittedName>
        <fullName evidence="6">Ras GTPase-activating protein-binding protein 1</fullName>
    </submittedName>
</protein>
<evidence type="ECO:0000313" key="7">
    <source>
        <dbReference type="EMBL" id="JAC78212.1"/>
    </source>
</evidence>
<dbReference type="PANTHER" id="PTHR10693:SF20">
    <property type="entry name" value="AT27578P"/>
    <property type="match status" value="1"/>
</dbReference>
<evidence type="ECO:0000256" key="1">
    <source>
        <dbReference type="ARBA" id="ARBA00022884"/>
    </source>
</evidence>
<dbReference type="InterPro" id="IPR032710">
    <property type="entry name" value="NTF2-like_dom_sf"/>
</dbReference>
<dbReference type="Pfam" id="PF00076">
    <property type="entry name" value="RRM_1"/>
    <property type="match status" value="1"/>
</dbReference>
<dbReference type="CDD" id="cd00590">
    <property type="entry name" value="RRM_SF"/>
    <property type="match status" value="1"/>
</dbReference>
<dbReference type="InterPro" id="IPR035979">
    <property type="entry name" value="RBD_domain_sf"/>
</dbReference>
<feature type="domain" description="RRM" evidence="4">
    <location>
        <begin position="360"/>
        <end position="440"/>
    </location>
</feature>
<feature type="compositionally biased region" description="Polar residues" evidence="3">
    <location>
        <begin position="247"/>
        <end position="263"/>
    </location>
</feature>
<proteinExistence type="predicted"/>
<feature type="compositionally biased region" description="Pro residues" evidence="3">
    <location>
        <begin position="236"/>
        <end position="245"/>
    </location>
</feature>
<dbReference type="EMBL" id="GBEZ01007237">
    <property type="protein sequence ID" value="JAC78212.1"/>
    <property type="molecule type" value="Transcribed_RNA"/>
</dbReference>
<sequence>MAAAAPPASSAPNSGSTAHLQTRQVSAEEVGKHFVGQYYTVLQKSPVHLYRFFKEDSTFAHQSLHHDAPAEVVSGQNPRSLQERIGDLYPGQENLIVNIRSVDSLLSLERGVIVQVTGTISSKSPPCAPRVFAQTFFLAVQEHGFYVLNDILRYVDDPPPGIYIHHVPPVAPAATVSMAGMAHSRVQAMPHFVPTAENGMHRGDQVQAQWLLHSAMPQKGQPMQVMEPAQLSPADTAPPPKPPAPQHSEQPHANSQPQLQADQVQAEETADQSMDEPSDAGRSEDSSAPLTYADRVLRGRNTPVKAAGQASPDTSMEEPALQKEDLNAPGPDPALAKAAAGAAPEGGAAAQRPAPQTNNCSVFVRGLPPDIQEDALVREFSSFGPLQPGASSPKGITLKFAGQGRAFAFATFASHEAAVACIASGITIDGQHIAVMEKRPMVMYNRGRGGGRDGRRDGRGGYMRRDGGGRGYGRDGGQRPHGGGRGTTNHSHGGDRHGGRPGQKY</sequence>
<dbReference type="PROSITE" id="PS50102">
    <property type="entry name" value="RRM"/>
    <property type="match status" value="1"/>
</dbReference>
<feature type="compositionally biased region" description="Polar residues" evidence="3">
    <location>
        <begin position="13"/>
        <end position="23"/>
    </location>
</feature>
<dbReference type="GO" id="GO:0003729">
    <property type="term" value="F:mRNA binding"/>
    <property type="evidence" value="ECO:0007669"/>
    <property type="project" value="TreeGrafter"/>
</dbReference>
<feature type="region of interest" description="Disordered" evidence="3">
    <location>
        <begin position="445"/>
        <end position="505"/>
    </location>
</feature>
<dbReference type="Pfam" id="PF02136">
    <property type="entry name" value="NTF2"/>
    <property type="match status" value="1"/>
</dbReference>
<dbReference type="GO" id="GO:1990904">
    <property type="term" value="C:ribonucleoprotein complex"/>
    <property type="evidence" value="ECO:0007669"/>
    <property type="project" value="TreeGrafter"/>
</dbReference>
<dbReference type="GO" id="GO:0005829">
    <property type="term" value="C:cytosol"/>
    <property type="evidence" value="ECO:0007669"/>
    <property type="project" value="TreeGrafter"/>
</dbReference>
<keyword evidence="1 2" id="KW-0694">RNA-binding</keyword>
<dbReference type="InterPro" id="IPR039539">
    <property type="entry name" value="Ras_GTPase_bind_prot"/>
</dbReference>
<reference evidence="6" key="1">
    <citation type="submission" date="2014-05" db="EMBL/GenBank/DDBJ databases">
        <title>The transcriptome of the halophilic microalga Tetraselmis sp. GSL018 isolated from the Great Salt Lake, Utah.</title>
        <authorList>
            <person name="Jinkerson R.E."/>
            <person name="D'Adamo S."/>
            <person name="Posewitz M.C."/>
        </authorList>
    </citation>
    <scope>NUCLEOTIDE SEQUENCE</scope>
    <source>
        <strain evidence="6">GSL018</strain>
    </source>
</reference>
<dbReference type="PROSITE" id="PS50177">
    <property type="entry name" value="NTF2_DOMAIN"/>
    <property type="match status" value="1"/>
</dbReference>
<dbReference type="InterPro" id="IPR002075">
    <property type="entry name" value="NTF2_dom"/>
</dbReference>
<feature type="compositionally biased region" description="Low complexity" evidence="3">
    <location>
        <begin position="333"/>
        <end position="355"/>
    </location>
</feature>
<dbReference type="Gene3D" id="3.30.70.330">
    <property type="match status" value="1"/>
</dbReference>
<gene>
    <name evidence="6" type="primary">G3BP1</name>
    <name evidence="7" type="ORF">TSPGSL018_15736</name>
    <name evidence="6" type="ORF">TSPGSL018_27871</name>
</gene>
<feature type="region of interest" description="Disordered" evidence="3">
    <location>
        <begin position="227"/>
        <end position="355"/>
    </location>
</feature>
<feature type="domain" description="NTF2" evidence="5">
    <location>
        <begin position="30"/>
        <end position="154"/>
    </location>
</feature>
<dbReference type="SMART" id="SM00360">
    <property type="entry name" value="RRM"/>
    <property type="match status" value="1"/>
</dbReference>
<evidence type="ECO:0000256" key="2">
    <source>
        <dbReference type="PROSITE-ProRule" id="PRU00176"/>
    </source>
</evidence>
<feature type="region of interest" description="Disordered" evidence="3">
    <location>
        <begin position="1"/>
        <end position="23"/>
    </location>
</feature>
<evidence type="ECO:0000313" key="6">
    <source>
        <dbReference type="EMBL" id="JAC60839.1"/>
    </source>
</evidence>